<name>A0A0M6Y528_9HYPH</name>
<dbReference type="EMBL" id="CXST01000002">
    <property type="protein sequence ID" value="CTQ44788.1"/>
    <property type="molecule type" value="Genomic_DNA"/>
</dbReference>
<dbReference type="Proteomes" id="UP000048926">
    <property type="component" value="Unassembled WGS sequence"/>
</dbReference>
<proteinExistence type="predicted"/>
<dbReference type="RefSeq" id="WP_145903666.1">
    <property type="nucleotide sequence ID" value="NZ_CXST01000002.1"/>
</dbReference>
<evidence type="ECO:0000313" key="2">
    <source>
        <dbReference type="Proteomes" id="UP000048926"/>
    </source>
</evidence>
<protein>
    <submittedName>
        <fullName evidence="1">Uncharacterized protein</fullName>
    </submittedName>
</protein>
<dbReference type="OrthoDB" id="9781481at2"/>
<gene>
    <name evidence="1" type="ORF">LAL4801_03235</name>
</gene>
<reference evidence="2" key="1">
    <citation type="submission" date="2015-07" db="EMBL/GenBank/DDBJ databases">
        <authorList>
            <person name="Rodrigo-Torres Lidia"/>
            <person name="Arahal R.David."/>
        </authorList>
    </citation>
    <scope>NUCLEOTIDE SEQUENCE [LARGE SCALE GENOMIC DNA]</scope>
    <source>
        <strain evidence="2">CECT 4801</strain>
    </source>
</reference>
<keyword evidence="2" id="KW-1185">Reference proteome</keyword>
<dbReference type="AlphaFoldDB" id="A0A0M6Y528"/>
<sequence>MKSPDEWTDLELQTLIGNYRRLEKTDDPVFPDLLEEWSRRKGQGLDFKKTINAVTKFAREGSFLSYKQLADESEADWTKVHYAMNTHLRDLIEFAHRRGWPLLSAIVVNQKNLMTGDMEPQTLKGFVSAAKELGYAVTDEKAFLRDQQKQVFLWAKGQVAADDQSL</sequence>
<organism evidence="1 2">
    <name type="scientific">Roseibium aggregatum</name>
    <dbReference type="NCBI Taxonomy" id="187304"/>
    <lineage>
        <taxon>Bacteria</taxon>
        <taxon>Pseudomonadati</taxon>
        <taxon>Pseudomonadota</taxon>
        <taxon>Alphaproteobacteria</taxon>
        <taxon>Hyphomicrobiales</taxon>
        <taxon>Stappiaceae</taxon>
        <taxon>Roseibium</taxon>
    </lineage>
</organism>
<accession>A0A0M6Y528</accession>
<evidence type="ECO:0000313" key="1">
    <source>
        <dbReference type="EMBL" id="CTQ44788.1"/>
    </source>
</evidence>